<protein>
    <submittedName>
        <fullName evidence="2">Uncharacterized protein</fullName>
    </submittedName>
</protein>
<accession>X0Z2W4</accession>
<gene>
    <name evidence="2" type="ORF">S01H4_14657</name>
</gene>
<organism evidence="2">
    <name type="scientific">marine sediment metagenome</name>
    <dbReference type="NCBI Taxonomy" id="412755"/>
    <lineage>
        <taxon>unclassified sequences</taxon>
        <taxon>metagenomes</taxon>
        <taxon>ecological metagenomes</taxon>
    </lineage>
</organism>
<comment type="caution">
    <text evidence="2">The sequence shown here is derived from an EMBL/GenBank/DDBJ whole genome shotgun (WGS) entry which is preliminary data.</text>
</comment>
<feature type="non-terminal residue" evidence="2">
    <location>
        <position position="1"/>
    </location>
</feature>
<proteinExistence type="predicted"/>
<reference evidence="2" key="1">
    <citation type="journal article" date="2014" name="Front. Microbiol.">
        <title>High frequency of phylogenetically diverse reductive dehalogenase-homologous genes in deep subseafloor sedimentary metagenomes.</title>
        <authorList>
            <person name="Kawai M."/>
            <person name="Futagami T."/>
            <person name="Toyoda A."/>
            <person name="Takaki Y."/>
            <person name="Nishi S."/>
            <person name="Hori S."/>
            <person name="Arai W."/>
            <person name="Tsubouchi T."/>
            <person name="Morono Y."/>
            <person name="Uchiyama I."/>
            <person name="Ito T."/>
            <person name="Fujiyama A."/>
            <person name="Inagaki F."/>
            <person name="Takami H."/>
        </authorList>
    </citation>
    <scope>NUCLEOTIDE SEQUENCE</scope>
    <source>
        <strain evidence="2">Expedition CK06-06</strain>
    </source>
</reference>
<keyword evidence="1" id="KW-0175">Coiled coil</keyword>
<sequence>AGVNKPLVAEAAFKWIEGAKFRRQQELGDTNKRIIQQNLVNMAQNNKKGPLGFVEQEMAGISDTFAYKDIDKPLSHNYVGAGEDNKNVIFTAPEQKKISKTEQLSKIKELEKERGDQEEDYGQIMKQQQLQAVIKAEQEDLMGGI</sequence>
<name>X0Z2W4_9ZZZZ</name>
<dbReference type="AlphaFoldDB" id="X0Z2W4"/>
<dbReference type="EMBL" id="BART01006422">
    <property type="protein sequence ID" value="GAG63309.1"/>
    <property type="molecule type" value="Genomic_DNA"/>
</dbReference>
<feature type="coiled-coil region" evidence="1">
    <location>
        <begin position="100"/>
        <end position="127"/>
    </location>
</feature>
<evidence type="ECO:0000256" key="1">
    <source>
        <dbReference type="SAM" id="Coils"/>
    </source>
</evidence>
<evidence type="ECO:0000313" key="2">
    <source>
        <dbReference type="EMBL" id="GAG63309.1"/>
    </source>
</evidence>